<protein>
    <recommendedName>
        <fullName evidence="3 11">Photosystem I reaction center subunit VIII</fullName>
        <shortName evidence="11">PSI-I</shortName>
    </recommendedName>
</protein>
<evidence type="ECO:0000256" key="10">
    <source>
        <dbReference type="ARBA" id="ARBA00046266"/>
    </source>
</evidence>
<dbReference type="GO" id="GO:0015979">
    <property type="term" value="P:photosynthesis"/>
    <property type="evidence" value="ECO:0007669"/>
    <property type="project" value="UniProtKB-UniRule"/>
</dbReference>
<sequence>MSASFLPTIFVPFIGLIFPFLVLGFFFSYIQEENKSVS</sequence>
<dbReference type="SUPFAM" id="SSF81540">
    <property type="entry name" value="Subunit VIII of photosystem I reaction centre, PsaI"/>
    <property type="match status" value="1"/>
</dbReference>
<keyword evidence="4 11" id="KW-0602">Photosynthesis</keyword>
<evidence type="ECO:0000256" key="6">
    <source>
        <dbReference type="ARBA" id="ARBA00022836"/>
    </source>
</evidence>
<evidence type="ECO:0000256" key="2">
    <source>
        <dbReference type="ARBA" id="ARBA00005252"/>
    </source>
</evidence>
<gene>
    <name evidence="11 12" type="primary">psaI</name>
</gene>
<comment type="similarity">
    <text evidence="2 11">Belongs to the PsaI family.</text>
</comment>
<dbReference type="HAMAP" id="MF_00431">
    <property type="entry name" value="PSI_PsaI"/>
    <property type="match status" value="1"/>
</dbReference>
<evidence type="ECO:0000313" key="12">
    <source>
        <dbReference type="EMBL" id="AMD08078.1"/>
    </source>
</evidence>
<feature type="transmembrane region" description="Helical" evidence="11">
    <location>
        <begin position="6"/>
        <end position="30"/>
    </location>
</feature>
<keyword evidence="12" id="KW-0150">Chloroplast</keyword>
<comment type="function">
    <text evidence="1 11">May help in the organization of the PsaL subunit.</text>
</comment>
<dbReference type="EMBL" id="KT223519">
    <property type="protein sequence ID" value="AMD08078.1"/>
    <property type="molecule type" value="Genomic_DNA"/>
</dbReference>
<evidence type="ECO:0000256" key="3">
    <source>
        <dbReference type="ARBA" id="ARBA00019929"/>
    </source>
</evidence>
<evidence type="ECO:0000256" key="7">
    <source>
        <dbReference type="ARBA" id="ARBA00022989"/>
    </source>
</evidence>
<keyword evidence="9 11" id="KW-0472">Membrane</keyword>
<evidence type="ECO:0000256" key="4">
    <source>
        <dbReference type="ARBA" id="ARBA00022531"/>
    </source>
</evidence>
<accession>A0A1B0UL32</accession>
<name>A0A1B0UL32_EUGMU</name>
<evidence type="ECO:0000256" key="8">
    <source>
        <dbReference type="ARBA" id="ARBA00023078"/>
    </source>
</evidence>
<keyword evidence="6 11" id="KW-0603">Photosystem I</keyword>
<keyword evidence="12" id="KW-0934">Plastid</keyword>
<dbReference type="InterPro" id="IPR001302">
    <property type="entry name" value="PSI_PsaI"/>
</dbReference>
<dbReference type="Pfam" id="PF00796">
    <property type="entry name" value="PSI_8"/>
    <property type="match status" value="1"/>
</dbReference>
<dbReference type="GO" id="GO:0009522">
    <property type="term" value="C:photosystem I"/>
    <property type="evidence" value="ECO:0007669"/>
    <property type="project" value="UniProtKB-KW"/>
</dbReference>
<evidence type="ECO:0000256" key="1">
    <source>
        <dbReference type="ARBA" id="ARBA00003541"/>
    </source>
</evidence>
<evidence type="ECO:0000256" key="9">
    <source>
        <dbReference type="ARBA" id="ARBA00023136"/>
    </source>
</evidence>
<organism evidence="12">
    <name type="scientific">Euglena mutabilis</name>
    <dbReference type="NCBI Taxonomy" id="38275"/>
    <lineage>
        <taxon>Eukaryota</taxon>
        <taxon>Discoba</taxon>
        <taxon>Euglenozoa</taxon>
        <taxon>Euglenida</taxon>
        <taxon>Spirocuta</taxon>
        <taxon>Euglenophyceae</taxon>
        <taxon>Euglenales</taxon>
        <taxon>Euglenaceae</taxon>
        <taxon>Euglena</taxon>
    </lineage>
</organism>
<dbReference type="GO" id="GO:0009535">
    <property type="term" value="C:chloroplast thylakoid membrane"/>
    <property type="evidence" value="ECO:0007669"/>
    <property type="project" value="UniProtKB-SubCell"/>
</dbReference>
<evidence type="ECO:0000256" key="11">
    <source>
        <dbReference type="HAMAP-Rule" id="MF_00431"/>
    </source>
</evidence>
<reference evidence="12" key="1">
    <citation type="journal article" date="2016" name="J. Eukaryot. Microbiol.">
        <title>The Chloroplast Genome of Euglena mutabilis-Cluster Arrangement, Intron Analysis, and Intrageneric Trends.</title>
        <authorList>
            <person name="Dabbagh N."/>
            <person name="Preisfeld A."/>
        </authorList>
    </citation>
    <scope>NUCLEOTIDE SEQUENCE</scope>
</reference>
<dbReference type="InterPro" id="IPR036357">
    <property type="entry name" value="PSI_PsaI_sf"/>
</dbReference>
<keyword evidence="7 11" id="KW-1133">Transmembrane helix</keyword>
<dbReference type="AlphaFoldDB" id="A0A1B0UL32"/>
<geneLocation type="chloroplast" evidence="12"/>
<keyword evidence="8 11" id="KW-0793">Thylakoid</keyword>
<keyword evidence="5 11" id="KW-0812">Transmembrane</keyword>
<proteinExistence type="inferred from homology"/>
<comment type="subcellular location">
    <subcellularLocation>
        <location evidence="10">Plastid thylakoid membrane</location>
        <topology evidence="10">Single-pass membrane protein</topology>
    </subcellularLocation>
    <subcellularLocation>
        <location evidence="11">Plastid</location>
        <location evidence="11">Chloroplast thylakoid membrane</location>
        <topology evidence="11">Single-pass membrane protein</topology>
    </subcellularLocation>
</comment>
<evidence type="ECO:0000256" key="5">
    <source>
        <dbReference type="ARBA" id="ARBA00022692"/>
    </source>
</evidence>